<protein>
    <submittedName>
        <fullName evidence="1">Uncharacterized protein</fullName>
    </submittedName>
</protein>
<comment type="caution">
    <text evidence="1">The sequence shown here is derived from an EMBL/GenBank/DDBJ whole genome shotgun (WGS) entry which is preliminary data.</text>
</comment>
<organism evidence="1 2">
    <name type="scientific">Quillaja saponaria</name>
    <name type="common">Soap bark tree</name>
    <dbReference type="NCBI Taxonomy" id="32244"/>
    <lineage>
        <taxon>Eukaryota</taxon>
        <taxon>Viridiplantae</taxon>
        <taxon>Streptophyta</taxon>
        <taxon>Embryophyta</taxon>
        <taxon>Tracheophyta</taxon>
        <taxon>Spermatophyta</taxon>
        <taxon>Magnoliopsida</taxon>
        <taxon>eudicotyledons</taxon>
        <taxon>Gunneridae</taxon>
        <taxon>Pentapetalae</taxon>
        <taxon>rosids</taxon>
        <taxon>fabids</taxon>
        <taxon>Fabales</taxon>
        <taxon>Quillajaceae</taxon>
        <taxon>Quillaja</taxon>
    </lineage>
</organism>
<reference evidence="1" key="1">
    <citation type="journal article" date="2023" name="Science">
        <title>Elucidation of the pathway for biosynthesis of saponin adjuvants from the soapbark tree.</title>
        <authorList>
            <person name="Reed J."/>
            <person name="Orme A."/>
            <person name="El-Demerdash A."/>
            <person name="Owen C."/>
            <person name="Martin L.B.B."/>
            <person name="Misra R.C."/>
            <person name="Kikuchi S."/>
            <person name="Rejzek M."/>
            <person name="Martin A.C."/>
            <person name="Harkess A."/>
            <person name="Leebens-Mack J."/>
            <person name="Louveau T."/>
            <person name="Stephenson M.J."/>
            <person name="Osbourn A."/>
        </authorList>
    </citation>
    <scope>NUCLEOTIDE SEQUENCE</scope>
    <source>
        <strain evidence="1">S10</strain>
    </source>
</reference>
<dbReference type="EMBL" id="JARAOO010000012">
    <property type="protein sequence ID" value="KAJ7947537.1"/>
    <property type="molecule type" value="Genomic_DNA"/>
</dbReference>
<name>A0AAD7KX79_QUISA</name>
<evidence type="ECO:0000313" key="2">
    <source>
        <dbReference type="Proteomes" id="UP001163823"/>
    </source>
</evidence>
<gene>
    <name evidence="1" type="ORF">O6P43_028140</name>
</gene>
<proteinExistence type="predicted"/>
<evidence type="ECO:0000313" key="1">
    <source>
        <dbReference type="EMBL" id="KAJ7947537.1"/>
    </source>
</evidence>
<dbReference type="Proteomes" id="UP001163823">
    <property type="component" value="Chromosome 12"/>
</dbReference>
<keyword evidence="2" id="KW-1185">Reference proteome</keyword>
<dbReference type="AlphaFoldDB" id="A0AAD7KX79"/>
<sequence length="112" mass="13075">MNPANMIPHHGHGYYNPYGYYDSVSLYYDDLYARYKAENLPALAYENVYLHNAMLPCYPYGYPPNYGTFYRGIDPYTSYPSYYETPIRAFPPSPPPLKLHPMYTPETTCTIM</sequence>
<accession>A0AAD7KX79</accession>
<dbReference type="KEGG" id="qsa:O6P43_028140"/>